<name>A0A1S1LV90_MYCCH</name>
<organism evidence="3 4">
    <name type="scientific">Mycobacteroides chelonae</name>
    <name type="common">Mycobacterium chelonae</name>
    <dbReference type="NCBI Taxonomy" id="1774"/>
    <lineage>
        <taxon>Bacteria</taxon>
        <taxon>Bacillati</taxon>
        <taxon>Actinomycetota</taxon>
        <taxon>Actinomycetes</taxon>
        <taxon>Mycobacteriales</taxon>
        <taxon>Mycobacteriaceae</taxon>
        <taxon>Mycobacteroides</taxon>
    </lineage>
</organism>
<dbReference type="PANTHER" id="PTHR38599:SF1">
    <property type="entry name" value="CUPIN DOMAIN PROTEIN (AFU_ORTHOLOGUE AFUA_3G13620)"/>
    <property type="match status" value="1"/>
</dbReference>
<dbReference type="PANTHER" id="PTHR38599">
    <property type="entry name" value="CUPIN DOMAIN PROTEIN (AFU_ORTHOLOGUE AFUA_3G13620)"/>
    <property type="match status" value="1"/>
</dbReference>
<accession>A0A1S1LV90</accession>
<gene>
    <name evidence="3" type="ORF">BKG82_01910</name>
</gene>
<proteinExistence type="predicted"/>
<dbReference type="InterPro" id="IPR014710">
    <property type="entry name" value="RmlC-like_jellyroll"/>
</dbReference>
<reference evidence="3 4" key="1">
    <citation type="submission" date="2016-10" db="EMBL/GenBank/DDBJ databases">
        <title>Evaluation of Human, Veterinary and Environmental Mycobacterium chelonae Isolates by Core Genome Phylogenomic Analysis, Targeted Gene Comparison, and Anti-microbial Susceptibility Patterns: A Tale of Mistaken Identities.</title>
        <authorList>
            <person name="Fogelson S.B."/>
            <person name="Camus A.C."/>
            <person name="Lorenz W."/>
            <person name="Vasireddy R."/>
            <person name="Vasireddy S."/>
            <person name="Smith T."/>
            <person name="Brown-Elliott B.A."/>
            <person name="Wallace R.J.Jr."/>
            <person name="Hasan N.A."/>
            <person name="Reischl U."/>
            <person name="Sanchez S."/>
        </authorList>
    </citation>
    <scope>NUCLEOTIDE SEQUENCE [LARGE SCALE GENOMIC DNA]</scope>
    <source>
        <strain evidence="3 4">15515</strain>
    </source>
</reference>
<dbReference type="InterPro" id="IPR011051">
    <property type="entry name" value="RmlC_Cupin_sf"/>
</dbReference>
<feature type="signal peptide" evidence="1">
    <location>
        <begin position="1"/>
        <end position="22"/>
    </location>
</feature>
<dbReference type="SUPFAM" id="SSF51182">
    <property type="entry name" value="RmlC-like cupins"/>
    <property type="match status" value="1"/>
</dbReference>
<protein>
    <submittedName>
        <fullName evidence="3">Cupin</fullName>
    </submittedName>
</protein>
<evidence type="ECO:0000259" key="2">
    <source>
        <dbReference type="Pfam" id="PF07883"/>
    </source>
</evidence>
<dbReference type="AlphaFoldDB" id="A0A1S1LV90"/>
<dbReference type="Proteomes" id="UP000180043">
    <property type="component" value="Unassembled WGS sequence"/>
</dbReference>
<evidence type="ECO:0000313" key="4">
    <source>
        <dbReference type="Proteomes" id="UP000180043"/>
    </source>
</evidence>
<dbReference type="CDD" id="cd02234">
    <property type="entry name" value="cupin_BLR7677-like"/>
    <property type="match status" value="1"/>
</dbReference>
<evidence type="ECO:0000256" key="1">
    <source>
        <dbReference type="SAM" id="SignalP"/>
    </source>
</evidence>
<dbReference type="Gene3D" id="2.60.120.10">
    <property type="entry name" value="Jelly Rolls"/>
    <property type="match status" value="1"/>
</dbReference>
<dbReference type="RefSeq" id="WP_057969106.1">
    <property type="nucleotide sequence ID" value="NZ_MLII01000034.1"/>
</dbReference>
<feature type="chain" id="PRO_5010222116" evidence="1">
    <location>
        <begin position="23"/>
        <end position="144"/>
    </location>
</feature>
<comment type="caution">
    <text evidence="3">The sequence shown here is derived from an EMBL/GenBank/DDBJ whole genome shotgun (WGS) entry which is preliminary data.</text>
</comment>
<feature type="domain" description="Cupin type-2" evidence="2">
    <location>
        <begin position="54"/>
        <end position="127"/>
    </location>
</feature>
<sequence length="144" mass="15214">MAPKALLAALSAAVMLVPVACAQPSPRNVGDDPVVRQVFDWPTNVPGKSLISVIVSYPPGTKSMAHRHAKSAFIMAYVISGAIRSQVEGQPTRVYHAGETWYEDPGAHHTIGENASATEPAELLAVFLVDTGDGPLTTDHATTQ</sequence>
<keyword evidence="1" id="KW-0732">Signal</keyword>
<dbReference type="InterPro" id="IPR013096">
    <property type="entry name" value="Cupin_2"/>
</dbReference>
<dbReference type="Pfam" id="PF07883">
    <property type="entry name" value="Cupin_2"/>
    <property type="match status" value="1"/>
</dbReference>
<evidence type="ECO:0000313" key="3">
    <source>
        <dbReference type="EMBL" id="OHU60858.1"/>
    </source>
</evidence>
<dbReference type="EMBL" id="MLIQ01000006">
    <property type="protein sequence ID" value="OHU60858.1"/>
    <property type="molecule type" value="Genomic_DNA"/>
</dbReference>